<dbReference type="GO" id="GO:1990904">
    <property type="term" value="C:ribonucleoprotein complex"/>
    <property type="evidence" value="ECO:0007669"/>
    <property type="project" value="UniProtKB-KW"/>
</dbReference>
<name>A0A2K9NZB6_9FIRM</name>
<dbReference type="GO" id="GO:0005737">
    <property type="term" value="C:cytoplasm"/>
    <property type="evidence" value="ECO:0007669"/>
    <property type="project" value="UniProtKB-ARBA"/>
</dbReference>
<dbReference type="Gene3D" id="3.30.70.60">
    <property type="match status" value="1"/>
</dbReference>
<dbReference type="AlphaFoldDB" id="A0A2K9NZB6"/>
<dbReference type="Pfam" id="PF01250">
    <property type="entry name" value="Ribosomal_S6"/>
    <property type="match status" value="1"/>
</dbReference>
<dbReference type="EMBL" id="CP020991">
    <property type="protein sequence ID" value="AUO18385.1"/>
    <property type="molecule type" value="Genomic_DNA"/>
</dbReference>
<keyword evidence="6" id="KW-1185">Reference proteome</keyword>
<evidence type="ECO:0000256" key="4">
    <source>
        <dbReference type="HAMAP-Rule" id="MF_00360"/>
    </source>
</evidence>
<dbReference type="HAMAP" id="MF_00360">
    <property type="entry name" value="Ribosomal_bS6"/>
    <property type="match status" value="1"/>
</dbReference>
<protein>
    <recommendedName>
        <fullName evidence="3 4">Small ribosomal subunit protein bS6</fullName>
    </recommendedName>
</protein>
<proteinExistence type="inferred from homology"/>
<evidence type="ECO:0000313" key="5">
    <source>
        <dbReference type="EMBL" id="AUO18385.1"/>
    </source>
</evidence>
<gene>
    <name evidence="4" type="primary">rpsF</name>
    <name evidence="5" type="ORF">B9O19_00201</name>
</gene>
<evidence type="ECO:0000313" key="6">
    <source>
        <dbReference type="Proteomes" id="UP000235589"/>
    </source>
</evidence>
<dbReference type="InterPro" id="IPR035980">
    <property type="entry name" value="Ribosomal_bS6_sf"/>
</dbReference>
<dbReference type="GO" id="GO:0070181">
    <property type="term" value="F:small ribosomal subunit rRNA binding"/>
    <property type="evidence" value="ECO:0007669"/>
    <property type="project" value="TreeGrafter"/>
</dbReference>
<keyword evidence="4" id="KW-0687">Ribonucleoprotein</keyword>
<dbReference type="GO" id="GO:0003735">
    <property type="term" value="F:structural constituent of ribosome"/>
    <property type="evidence" value="ECO:0007669"/>
    <property type="project" value="InterPro"/>
</dbReference>
<keyword evidence="4 5" id="KW-0689">Ribosomal protein</keyword>
<dbReference type="CDD" id="cd00473">
    <property type="entry name" value="bS6"/>
    <property type="match status" value="1"/>
</dbReference>
<dbReference type="PANTHER" id="PTHR21011">
    <property type="entry name" value="MITOCHONDRIAL 28S RIBOSOMAL PROTEIN S6"/>
    <property type="match status" value="1"/>
</dbReference>
<accession>A0A2K9NZB6</accession>
<evidence type="ECO:0000256" key="1">
    <source>
        <dbReference type="ARBA" id="ARBA00009512"/>
    </source>
</evidence>
<dbReference type="InterPro" id="IPR000529">
    <property type="entry name" value="Ribosomal_bS6"/>
</dbReference>
<dbReference type="InterPro" id="IPR020814">
    <property type="entry name" value="Ribosomal_S6_plastid/chlpt"/>
</dbReference>
<comment type="similarity">
    <text evidence="1 4">Belongs to the bacterial ribosomal protein bS6 family.</text>
</comment>
<dbReference type="GO" id="GO:0006412">
    <property type="term" value="P:translation"/>
    <property type="evidence" value="ECO:0007669"/>
    <property type="project" value="UniProtKB-UniRule"/>
</dbReference>
<comment type="function">
    <text evidence="2 4">Binds together with bS18 to 16S ribosomal RNA.</text>
</comment>
<reference evidence="5 6" key="1">
    <citation type="submission" date="2017-04" db="EMBL/GenBank/DDBJ databases">
        <title>Monoglobus pectinilyticus 14 draft genome.</title>
        <authorList>
            <person name="Kim C."/>
            <person name="Rosendale D.I."/>
            <person name="Kelly W.J."/>
            <person name="Tannock G.W."/>
            <person name="Patchett M.L."/>
            <person name="Jordens J.Z."/>
        </authorList>
    </citation>
    <scope>NUCLEOTIDE SEQUENCE [LARGE SCALE GENOMIC DNA]</scope>
    <source>
        <strain evidence="5 6">14</strain>
    </source>
</reference>
<keyword evidence="4" id="KW-0699">rRNA-binding</keyword>
<dbReference type="GO" id="GO:0005840">
    <property type="term" value="C:ribosome"/>
    <property type="evidence" value="ECO:0007669"/>
    <property type="project" value="UniProtKB-KW"/>
</dbReference>
<sequence length="99" mass="11627">MAEHINKYETIMVLDSSKTEEEISALLEKFKSLIEKHGEIESVDEWGKRKLAYPINFMNEGYYVLVNFKSNPDFPKELERVYGITDGVLRNIVVRREED</sequence>
<dbReference type="Proteomes" id="UP000235589">
    <property type="component" value="Chromosome"/>
</dbReference>
<dbReference type="PANTHER" id="PTHR21011:SF1">
    <property type="entry name" value="SMALL RIBOSOMAL SUBUNIT PROTEIN BS6M"/>
    <property type="match status" value="1"/>
</dbReference>
<dbReference type="SUPFAM" id="SSF54995">
    <property type="entry name" value="Ribosomal protein S6"/>
    <property type="match status" value="1"/>
</dbReference>
<dbReference type="NCBIfam" id="TIGR00166">
    <property type="entry name" value="S6"/>
    <property type="match status" value="1"/>
</dbReference>
<organism evidence="5 6">
    <name type="scientific">Monoglobus pectinilyticus</name>
    <dbReference type="NCBI Taxonomy" id="1981510"/>
    <lineage>
        <taxon>Bacteria</taxon>
        <taxon>Bacillati</taxon>
        <taxon>Bacillota</taxon>
        <taxon>Clostridia</taxon>
        <taxon>Monoglobales</taxon>
        <taxon>Monoglobaceae</taxon>
        <taxon>Monoglobus</taxon>
    </lineage>
</organism>
<dbReference type="InterPro" id="IPR014717">
    <property type="entry name" value="Transl_elong_EF1B/ribsomal_bS6"/>
</dbReference>
<evidence type="ECO:0000256" key="3">
    <source>
        <dbReference type="ARBA" id="ARBA00035294"/>
    </source>
</evidence>
<evidence type="ECO:0000256" key="2">
    <source>
        <dbReference type="ARBA" id="ARBA00035104"/>
    </source>
</evidence>
<dbReference type="KEGG" id="mpec:B9O19_00201"/>
<keyword evidence="4" id="KW-0694">RNA-binding</keyword>